<dbReference type="EMBL" id="CP019640">
    <property type="protein sequence ID" value="AQQ52880.1"/>
    <property type="molecule type" value="Genomic_DNA"/>
</dbReference>
<protein>
    <submittedName>
        <fullName evidence="1">Uncharacterized protein</fullName>
    </submittedName>
</protein>
<evidence type="ECO:0000313" key="1">
    <source>
        <dbReference type="EMBL" id="AQQ52880.1"/>
    </source>
</evidence>
<dbReference type="OrthoDB" id="2740089at2"/>
<organism evidence="1 2">
    <name type="scientific">Planococcus lenghuensis</name>
    <dbReference type="NCBI Taxonomy" id="2213202"/>
    <lineage>
        <taxon>Bacteria</taxon>
        <taxon>Bacillati</taxon>
        <taxon>Bacillota</taxon>
        <taxon>Bacilli</taxon>
        <taxon>Bacillales</taxon>
        <taxon>Caryophanaceae</taxon>
        <taxon>Planococcus</taxon>
    </lineage>
</organism>
<dbReference type="AlphaFoldDB" id="A0A1Q2KXG2"/>
<proteinExistence type="predicted"/>
<dbReference type="Proteomes" id="UP000188184">
    <property type="component" value="Chromosome"/>
</dbReference>
<gene>
    <name evidence="1" type="ORF">B0X71_07110</name>
</gene>
<keyword evidence="2" id="KW-1185">Reference proteome</keyword>
<sequence length="170" mass="19738">MSASLIEKAKRLLEGLEVGHFETAKDWNSDDYEDYFLYFGDADPEVRKLSILVFASALGNTRRGVARVLQPRSHERFRYAFDDYAEAFLVHKEAISRDFPILYRTIVCEMKKWHEETPLSVAFIDVEPRLIDDLLALADEAVVDCAELTFKDLLEEMKWKDRNQGVDEVE</sequence>
<evidence type="ECO:0000313" key="2">
    <source>
        <dbReference type="Proteomes" id="UP000188184"/>
    </source>
</evidence>
<accession>A0A1Q2KXG2</accession>
<dbReference type="RefSeq" id="WP_077588761.1">
    <property type="nucleotide sequence ID" value="NZ_CP019640.1"/>
</dbReference>
<dbReference type="KEGG" id="pmar:B0X71_07110"/>
<reference evidence="1 2" key="1">
    <citation type="submission" date="2017-02" db="EMBL/GenBank/DDBJ databases">
        <title>The complete genomic sequence of a novel cold adapted crude oil-degrading bacterium Planococcus qaidamina Y42.</title>
        <authorList>
            <person name="Yang R."/>
        </authorList>
    </citation>
    <scope>NUCLEOTIDE SEQUENCE [LARGE SCALE GENOMIC DNA]</scope>
    <source>
        <strain evidence="1 2">Y42</strain>
    </source>
</reference>
<name>A0A1Q2KXG2_9BACL</name>